<organism evidence="2 3">
    <name type="scientific">Bradyrhizobium lablabi</name>
    <dbReference type="NCBI Taxonomy" id="722472"/>
    <lineage>
        <taxon>Bacteria</taxon>
        <taxon>Pseudomonadati</taxon>
        <taxon>Pseudomonadota</taxon>
        <taxon>Alphaproteobacteria</taxon>
        <taxon>Hyphomicrobiales</taxon>
        <taxon>Nitrobacteraceae</taxon>
        <taxon>Bradyrhizobium</taxon>
    </lineage>
</organism>
<reference evidence="2 3" key="1">
    <citation type="submission" date="2016-10" db="EMBL/GenBank/DDBJ databases">
        <authorList>
            <person name="de Groot N.N."/>
        </authorList>
    </citation>
    <scope>NUCLEOTIDE SEQUENCE [LARGE SCALE GENOMIC DNA]</scope>
    <source>
        <strain evidence="2 3">GAS522</strain>
    </source>
</reference>
<sequence>MGQKLRSGNRLATSVYPDNRTFSDFGGKSQSANR</sequence>
<gene>
    <name evidence="2" type="ORF">SAMN05444171_2386</name>
</gene>
<evidence type="ECO:0000313" key="2">
    <source>
        <dbReference type="EMBL" id="SEC84043.1"/>
    </source>
</evidence>
<protein>
    <submittedName>
        <fullName evidence="2">Uncharacterized protein</fullName>
    </submittedName>
</protein>
<dbReference type="AlphaFoldDB" id="A0A1M6WJN6"/>
<dbReference type="EMBL" id="FNTI01000001">
    <property type="protein sequence ID" value="SEC84043.1"/>
    <property type="molecule type" value="Genomic_DNA"/>
</dbReference>
<accession>A0A1M6WJN6</accession>
<name>A0A1M6WJN6_9BRAD</name>
<evidence type="ECO:0000256" key="1">
    <source>
        <dbReference type="SAM" id="MobiDB-lite"/>
    </source>
</evidence>
<proteinExistence type="predicted"/>
<dbReference type="Proteomes" id="UP000183208">
    <property type="component" value="Unassembled WGS sequence"/>
</dbReference>
<feature type="region of interest" description="Disordered" evidence="1">
    <location>
        <begin position="1"/>
        <end position="34"/>
    </location>
</feature>
<evidence type="ECO:0000313" key="3">
    <source>
        <dbReference type="Proteomes" id="UP000183208"/>
    </source>
</evidence>